<evidence type="ECO:0000256" key="6">
    <source>
        <dbReference type="ARBA" id="ARBA00022723"/>
    </source>
</evidence>
<dbReference type="RefSeq" id="NP_001286149.1">
    <property type="nucleotide sequence ID" value="NM_001299220.1"/>
</dbReference>
<dbReference type="RefSeq" id="NP_001286150.1">
    <property type="nucleotide sequence ID" value="NM_001299221.1"/>
</dbReference>
<dbReference type="SMR" id="A0A0B4LET2"/>
<evidence type="ECO:0000313" key="18">
    <source>
        <dbReference type="Proteomes" id="UP000000803"/>
    </source>
</evidence>
<reference evidence="15" key="13">
    <citation type="submission" date="2020-04" db="EMBL/GenBank/DDBJ databases">
        <authorList>
            <consortium name="FlyBase"/>
        </authorList>
    </citation>
    <scope>NUCLEOTIDE SEQUENCE</scope>
</reference>
<sequence>MDLMHRTLLTALGALSVVYALVKFSLGYWKRRGILHEKPKFLWGNIKGVVSGKRHAQDALQDIYTAYKGRAPFVGFYACLKPFILALDLKLVHQIIFTDAGHFTSRGLYSNPSGEPLSHNLLQLDGHKWRSLHAKSAEVFTPANMQKLLVRLSQISSRIQRDLGEKSLQTINISELVGAYNTDVMASMAFGLVGQDNVEFAKWTRNYWADFRMWQAYLALEFPLIARLLQYKSYAEPATAYFQKVALSQLQLHRRRDRQPLQTFLQLYSNAEKPLTDIEIAGQAFGFVLAGLGPLNATLAFCLYELARQPEVQDRTRLEINKALEEHGGQVTPECLRELRYTKQVLNETLRLHTPHPFLLRRATKEFEVPGSVFVIAKGNNVLIPTAAIHMDPGIYENPQRFYPERFEEQARRSRPAAAFLPFGDGLRGCIAARFAEQQLLVGLVALLRQHRYAPSAETSIPVEYDNRRLLLMPKSDIKLSVERVDKL</sequence>
<evidence type="ECO:0000256" key="3">
    <source>
        <dbReference type="ARBA" id="ARBA00004406"/>
    </source>
</evidence>
<reference evidence="15 18" key="8">
    <citation type="journal article" date="2007" name="Science">
        <title>The Release 5.1 annotation of Drosophila melanogaster heterochromatin.</title>
        <authorList>
            <person name="Smith C.D."/>
            <person name="Shu S."/>
            <person name="Mungall C.J."/>
            <person name="Karpen G.H."/>
        </authorList>
    </citation>
    <scope>NUCLEOTIDE SEQUENCE [LARGE SCALE GENOMIC DNA]</scope>
    <source>
        <strain evidence="18">Berkeley</strain>
    </source>
</reference>
<dbReference type="ExpressionAtlas" id="A0A0B4LET2">
    <property type="expression patterns" value="baseline and differential"/>
</dbReference>
<keyword evidence="12" id="KW-0472">Membrane</keyword>
<reference evidence="15 18" key="5">
    <citation type="journal article" date="2002" name="Genome Biol.">
        <title>Heterochromatic sequences in a Drosophila whole-genome shotgun assembly.</title>
        <authorList>
            <person name="Hoskins R.A."/>
            <person name="Smith C.D."/>
            <person name="Carlson J.W."/>
            <person name="Carvalho A.B."/>
            <person name="Halpern A."/>
            <person name="Kaminker J.S."/>
            <person name="Kennedy C."/>
            <person name="Mungall C.J."/>
            <person name="Sullivan B.A."/>
            <person name="Sutton G.G."/>
            <person name="Yasuhara J.C."/>
            <person name="Wakimoto B.T."/>
            <person name="Myers E.W."/>
            <person name="Celniker S.E."/>
            <person name="Rubin G.M."/>
            <person name="Karpen G.H."/>
        </authorList>
    </citation>
    <scope>NUCLEOTIDE SEQUENCE [LARGE SCALE GENOMIC DNA]</scope>
    <source>
        <strain evidence="18">Berkeley</strain>
    </source>
</reference>
<dbReference type="OrthoDB" id="2789670at2759"/>
<reference evidence="15 18" key="3">
    <citation type="journal article" date="2002" name="Genome Biol.">
        <title>Annotation of the Drosophila melanogaster euchromatic genome: a systematic review.</title>
        <authorList>
            <person name="Misra S."/>
            <person name="Crosby M.A."/>
            <person name="Mungall C.J."/>
            <person name="Matthews B.B."/>
            <person name="Campbell K.S."/>
            <person name="Hradecky P."/>
            <person name="Huang Y."/>
            <person name="Kaminker J.S."/>
            <person name="Millburn G.H."/>
            <person name="Prochnik S.E."/>
            <person name="Smith C.D."/>
            <person name="Tupy J.L."/>
            <person name="Whitfied E.J."/>
            <person name="Bayraktaroglu L."/>
            <person name="Berman B.P."/>
            <person name="Bettencourt B.R."/>
            <person name="Celniker S.E."/>
            <person name="de Grey A.D."/>
            <person name="Drysdale R.A."/>
            <person name="Harris N.L."/>
            <person name="Richter J."/>
            <person name="Russo S."/>
            <person name="Schroeder A.J."/>
            <person name="Shu S.Q."/>
            <person name="Stapleton M."/>
            <person name="Yamada C."/>
            <person name="Ashburner M."/>
            <person name="Gelbart W.M."/>
            <person name="Rubin G.M."/>
            <person name="Lewis S.E."/>
        </authorList>
    </citation>
    <scope>GENOME REANNOTATION</scope>
    <source>
        <strain evidence="18">Berkeley</strain>
    </source>
</reference>
<reference evidence="15" key="7">
    <citation type="submission" date="2006-08" db="EMBL/GenBank/DDBJ databases">
        <authorList>
            <person name="Celniker S."/>
            <person name="Carlson J."/>
            <person name="Wan K."/>
            <person name="Frise E."/>
            <person name="Hoskins R."/>
            <person name="Park S."/>
            <person name="Svirskas R."/>
            <person name="Rubin G."/>
        </authorList>
    </citation>
    <scope>NUCLEOTIDE SEQUENCE</scope>
</reference>
<dbReference type="GO" id="GO:0005789">
    <property type="term" value="C:endoplasmic reticulum membrane"/>
    <property type="evidence" value="ECO:0007669"/>
    <property type="project" value="UniProtKB-SubCell"/>
</dbReference>
<keyword evidence="10 13" id="KW-0408">Iron</keyword>
<dbReference type="OMA" id="FSLWRAY"/>
<dbReference type="InterPro" id="IPR001128">
    <property type="entry name" value="Cyt_P450"/>
</dbReference>
<keyword evidence="6 13" id="KW-0479">Metal-binding</keyword>
<reference evidence="15 18" key="2">
    <citation type="journal article" date="2002" name="Genome Biol.">
        <title>Finishing a whole-genome shotgun: release 3 of the Drosophila melanogaster euchromatic genome sequence.</title>
        <authorList>
            <person name="Celniker S.E."/>
            <person name="Wheeler D.A."/>
            <person name="Kronmiller B."/>
            <person name="Carlson J.W."/>
            <person name="Halpern A."/>
            <person name="Patel S."/>
            <person name="Adams M."/>
            <person name="Champe M."/>
            <person name="Dugan S.P."/>
            <person name="Frise E."/>
            <person name="Hodgson A."/>
            <person name="George R.A."/>
            <person name="Hoskins R.A."/>
            <person name="Laverty T."/>
            <person name="Muzny D.M."/>
            <person name="Nelson C.R."/>
            <person name="Pacleb J.M."/>
            <person name="Park S."/>
            <person name="Pfeiffer B.D."/>
            <person name="Richards S."/>
            <person name="Sodergren E.J."/>
            <person name="Svirskas R."/>
            <person name="Tabor P.E."/>
            <person name="Wan K."/>
            <person name="Stapleton M."/>
            <person name="Sutton G.G."/>
            <person name="Venter C."/>
            <person name="Weinstock G."/>
            <person name="Scherer S.E."/>
            <person name="Myers E.W."/>
            <person name="Gibbs R.A."/>
            <person name="Rubin G.M."/>
        </authorList>
    </citation>
    <scope>NUCLEOTIDE SEQUENCE [LARGE SCALE GENOMIC DNA]</scope>
    <source>
        <strain evidence="18">Berkeley</strain>
    </source>
</reference>
<dbReference type="KEGG" id="dme:Dmel_CG3567"/>
<evidence type="ECO:0000256" key="10">
    <source>
        <dbReference type="ARBA" id="ARBA00023004"/>
    </source>
</evidence>
<reference evidence="15" key="14">
    <citation type="submission" date="2020-05" db="EMBL/GenBank/DDBJ databases">
        <title>Drosophila melanogaster release 4 sequence.</title>
        <authorList>
            <consortium name="Berkeley Drosophila Genome Project"/>
            <person name="Celniker S."/>
            <person name="Carlson J."/>
            <person name="Wan K."/>
            <person name="Pfeiffer B."/>
            <person name="Frise E."/>
            <person name="George R."/>
            <person name="Hoskins R."/>
            <person name="Stapleton M."/>
            <person name="Pacleb J."/>
            <person name="Park S."/>
            <person name="Svirskas R."/>
            <person name="Smith E."/>
            <person name="Yu C."/>
            <person name="Rubin G."/>
        </authorList>
    </citation>
    <scope>NUCLEOTIDE SEQUENCE</scope>
</reference>
<dbReference type="GO" id="GO:0020037">
    <property type="term" value="F:heme binding"/>
    <property type="evidence" value="ECO:0007669"/>
    <property type="project" value="InterPro"/>
</dbReference>
<evidence type="ECO:0000313" key="17">
    <source>
        <dbReference type="FlyBase" id="FBgn0033121"/>
    </source>
</evidence>
<evidence type="ECO:0000256" key="13">
    <source>
        <dbReference type="PIRSR" id="PIRSR602401-1"/>
    </source>
</evidence>
<comment type="similarity">
    <text evidence="4 14">Belongs to the cytochrome P450 family.</text>
</comment>
<reference evidence="15" key="12">
    <citation type="journal article" date="2015" name="Genome Res.">
        <title>The Release 6 reference sequence of the Drosophila melanogaster genome.</title>
        <authorList>
            <person name="Hoskins R.A."/>
            <person name="Carlson J.W."/>
            <person name="Wan K.H."/>
            <person name="Park S."/>
            <person name="Mendez I."/>
            <person name="Galle S.E."/>
            <person name="Booth B.W."/>
            <person name="Pfeiffer B.D."/>
            <person name="George R.A."/>
            <person name="Svirskas R."/>
            <person name="Krzywinski M."/>
            <person name="Schein J."/>
            <person name="Accardo M.C."/>
            <person name="Damia E."/>
            <person name="Messina G."/>
            <person name="Mendez-Lago M."/>
            <person name="de Pablos B."/>
            <person name="Demakova O.V."/>
            <person name="Andreyeva E.N."/>
            <person name="Boldyreva L.V."/>
            <person name="Marra M."/>
            <person name="Carvalho A.B."/>
            <person name="Dimitri P."/>
            <person name="Villasante A."/>
            <person name="Zhimulev I.F."/>
            <person name="Rubin G.M."/>
            <person name="Karpen G.H."/>
            <person name="Celniker S.E."/>
        </authorList>
    </citation>
    <scope>NUCLEOTIDE SEQUENCE</scope>
</reference>
<evidence type="ECO:0000313" key="16">
    <source>
        <dbReference type="EMBL" id="AHN55948.1"/>
    </source>
</evidence>
<dbReference type="InterPro" id="IPR050476">
    <property type="entry name" value="Insect_CytP450_Detox"/>
</dbReference>
<proteinExistence type="inferred from homology"/>
<reference evidence="15" key="11">
    <citation type="journal article" date="2015" name="G3 (Bethesda)">
        <title>Gene Model Annotations for Drosophila melanogaster: The Rule-Benders.</title>
        <authorList>
            <consortium name="FlyBase Consortium"/>
            <person name="Crosby M.A."/>
            <person name="Gramates L.S."/>
            <person name="Dos Santos G."/>
            <person name="Matthews B.B."/>
            <person name="St Pierre S.E."/>
            <person name="Zhou P."/>
            <person name="Schroeder A.J."/>
            <person name="Falls K."/>
            <person name="Emmert D.B."/>
            <person name="Russo S.M."/>
            <person name="Gelbart W.M."/>
            <person name="null"/>
        </authorList>
    </citation>
    <scope>NUCLEOTIDE SEQUENCE</scope>
</reference>
<dbReference type="EMBL" id="AE013599">
    <property type="protein sequence ID" value="AHN55947.1"/>
    <property type="molecule type" value="Genomic_DNA"/>
</dbReference>
<dbReference type="GO" id="GO:0004497">
    <property type="term" value="F:monooxygenase activity"/>
    <property type="evidence" value="ECO:0007669"/>
    <property type="project" value="UniProtKB-KW"/>
</dbReference>
<reference evidence="15 18" key="9">
    <citation type="journal article" date="2007" name="Science">
        <title>Sequence finishing and mapping of Drosophila melanogaster heterochromatin.</title>
        <authorList>
            <person name="Hoskins R.A."/>
            <person name="Carlson J.W."/>
            <person name="Kennedy C."/>
            <person name="Acevedo D."/>
            <person name="Evans-Holm M."/>
            <person name="Frise E."/>
            <person name="Wan K.H."/>
            <person name="Park S."/>
            <person name="Mendez-Lago M."/>
            <person name="Rossi F."/>
            <person name="Villasante A."/>
            <person name="Dimitri P."/>
            <person name="Karpen G.H."/>
            <person name="Celniker S.E."/>
        </authorList>
    </citation>
    <scope>NUCLEOTIDE SEQUENCE [LARGE SCALE GENOMIC DNA]</scope>
    <source>
        <strain evidence="18">Berkeley</strain>
    </source>
</reference>
<evidence type="ECO:0000313" key="15">
    <source>
        <dbReference type="EMBL" id="AHN55947.1"/>
    </source>
</evidence>
<dbReference type="Gene3D" id="1.10.630.10">
    <property type="entry name" value="Cytochrome P450"/>
    <property type="match status" value="1"/>
</dbReference>
<keyword evidence="8" id="KW-0492">Microsome</keyword>
<dbReference type="RefSeq" id="NP_610252.3">
    <property type="nucleotide sequence ID" value="NM_136408.4"/>
</dbReference>
<dbReference type="InterPro" id="IPR002401">
    <property type="entry name" value="Cyt_P450_E_grp-I"/>
</dbReference>
<reference evidence="15 18" key="4">
    <citation type="journal article" date="2002" name="Genome Biol.">
        <title>The transposable elements of the Drosophila melanogaster euchromatin: a genomics perspective.</title>
        <authorList>
            <person name="Kaminker J.S."/>
            <person name="Bergman C.M."/>
            <person name="Kronmiller B."/>
            <person name="Carlson J."/>
            <person name="Svirskas R."/>
            <person name="Patel S."/>
            <person name="Frise E."/>
            <person name="Wheeler D.A."/>
            <person name="Lewis S.E."/>
            <person name="Rubin G.M."/>
            <person name="Ashburner M."/>
            <person name="Celniker S.E."/>
        </authorList>
    </citation>
    <scope>NUCLEOTIDE SEQUENCE [LARGE SCALE GENOMIC DNA]</scope>
    <source>
        <strain evidence="18">Berkeley</strain>
    </source>
</reference>
<protein>
    <submittedName>
        <fullName evidence="15">Cyp6u1, isoform B</fullName>
        <ecNumber evidence="15 16">1.14.-.-</ecNumber>
    </submittedName>
    <submittedName>
        <fullName evidence="16">Cyp6u1, isoform C</fullName>
    </submittedName>
</protein>
<evidence type="ECO:0000256" key="1">
    <source>
        <dbReference type="ARBA" id="ARBA00001971"/>
    </source>
</evidence>
<dbReference type="PROSITE" id="PS00086">
    <property type="entry name" value="CYTOCHROME_P450"/>
    <property type="match status" value="1"/>
</dbReference>
<keyword evidence="5 13" id="KW-0349">Heme</keyword>
<dbReference type="AGR" id="FB:FBgn0033121"/>
<feature type="binding site" description="axial binding residue" evidence="13">
    <location>
        <position position="430"/>
    </location>
    <ligand>
        <name>heme</name>
        <dbReference type="ChEBI" id="CHEBI:30413"/>
    </ligand>
    <ligandPart>
        <name>Fe</name>
        <dbReference type="ChEBI" id="CHEBI:18248"/>
    </ligandPart>
</feature>
<evidence type="ECO:0000256" key="2">
    <source>
        <dbReference type="ARBA" id="ARBA00004174"/>
    </source>
</evidence>
<dbReference type="CDD" id="cd11056">
    <property type="entry name" value="CYP6-like"/>
    <property type="match status" value="1"/>
</dbReference>
<gene>
    <name evidence="15 17" type="primary">Cyp6u1</name>
    <name evidence="15" type="synonym">6u1</name>
    <name evidence="15" type="synonym">Dmel\CG3567</name>
    <name evidence="15 17" type="ORF">CG3567</name>
    <name evidence="15" type="ORF">Dmel_CG3567</name>
</gene>
<evidence type="ECO:0000256" key="9">
    <source>
        <dbReference type="ARBA" id="ARBA00023002"/>
    </source>
</evidence>
<dbReference type="Bgee" id="FBgn0033121">
    <property type="expression patterns" value="Expressed in adult anterior midgut class II enteroendocrine cell in adult midgut (Drosophila) and 62 other cell types or tissues"/>
</dbReference>
<evidence type="ECO:0000256" key="11">
    <source>
        <dbReference type="ARBA" id="ARBA00023033"/>
    </source>
</evidence>
<evidence type="ECO:0000256" key="7">
    <source>
        <dbReference type="ARBA" id="ARBA00022824"/>
    </source>
</evidence>
<dbReference type="GO" id="GO:0005506">
    <property type="term" value="F:iron ion binding"/>
    <property type="evidence" value="ECO:0007669"/>
    <property type="project" value="InterPro"/>
</dbReference>
<keyword evidence="11 14" id="KW-0503">Monooxygenase</keyword>
<evidence type="ECO:0000256" key="5">
    <source>
        <dbReference type="ARBA" id="ARBA00022617"/>
    </source>
</evidence>
<reference evidence="15" key="10">
    <citation type="journal article" date="2015" name="G3 (Bethesda)">
        <title>Gene Model Annotations for Drosophila melanogaster: Impact of High-Throughput Data.</title>
        <authorList>
            <consortium name="FlyBase Consortium"/>
            <person name="Matthews B.B."/>
            <person name="Dos Santos G."/>
            <person name="Crosby M.A."/>
            <person name="Emmert D.B."/>
            <person name="St Pierre S.E."/>
            <person name="Gramates L.S."/>
            <person name="Zhou P."/>
            <person name="Schroeder A.J."/>
            <person name="Falls K."/>
            <person name="Strelets V."/>
            <person name="Russo S.M."/>
            <person name="Gelbart W.M."/>
            <person name="null"/>
        </authorList>
    </citation>
    <scope>NUCLEOTIDE SEQUENCE</scope>
</reference>
<evidence type="ECO:0000256" key="8">
    <source>
        <dbReference type="ARBA" id="ARBA00022848"/>
    </source>
</evidence>
<dbReference type="SUPFAM" id="SSF48264">
    <property type="entry name" value="Cytochrome P450"/>
    <property type="match status" value="1"/>
</dbReference>
<name>A0A0B4LET2_DROME</name>
<dbReference type="CTD" id="35608"/>
<reference evidence="15 18" key="1">
    <citation type="journal article" date="2000" name="Science">
        <title>The genome sequence of Drosophila melanogaster.</title>
        <authorList>
            <person name="Adams M.D."/>
            <person name="Celniker S.E."/>
            <person name="Holt R.A."/>
            <person name="Evans C.A."/>
            <person name="Gocayne J.D."/>
            <person name="Amanatides P.G."/>
            <person name="Scherer S.E."/>
            <person name="Li P.W."/>
            <person name="Hoskins R.A."/>
            <person name="Galle R.F."/>
            <person name="George R.A."/>
            <person name="Lewis S.E."/>
            <person name="Richards S."/>
            <person name="Ashburner M."/>
            <person name="Henderson S.N."/>
            <person name="Sutton G.G."/>
            <person name="Wortman J.R."/>
            <person name="Yandell M.D."/>
            <person name="Zhang Q."/>
            <person name="Chen L.X."/>
            <person name="Brandon R.C."/>
            <person name="Rogers Y.H."/>
            <person name="Blazej R.G."/>
            <person name="Champe M."/>
            <person name="Pfeiffer B.D."/>
            <person name="Wan K.H."/>
            <person name="Doyle C."/>
            <person name="Baxter E.G."/>
            <person name="Helt G."/>
            <person name="Nelson C.R."/>
            <person name="Gabor G.L."/>
            <person name="Abril J.F."/>
            <person name="Agbayani A."/>
            <person name="An H.J."/>
            <person name="Andrews-Pfannkoch C."/>
            <person name="Baldwin D."/>
            <person name="Ballew R.M."/>
            <person name="Basu A."/>
            <person name="Baxendale J."/>
            <person name="Bayraktaroglu L."/>
            <person name="Beasley E.M."/>
            <person name="Beeson K.Y."/>
            <person name="Benos P.V."/>
            <person name="Berman B.P."/>
            <person name="Bhandari D."/>
            <person name="Bolshakov S."/>
            <person name="Borkova D."/>
            <person name="Botchan M.R."/>
            <person name="Bouck J."/>
            <person name="Brokstein P."/>
            <person name="Brottier P."/>
            <person name="Burtis K.C."/>
            <person name="Busam D.A."/>
            <person name="Butler H."/>
            <person name="Cadieu E."/>
            <person name="Center A."/>
            <person name="Chandra I."/>
            <person name="Cherry J.M."/>
            <person name="Cawley S."/>
            <person name="Dahlke C."/>
            <person name="Davenport L.B."/>
            <person name="Davies P."/>
            <person name="de Pablos B."/>
            <person name="Delcher A."/>
            <person name="Deng Z."/>
            <person name="Mays A.D."/>
            <person name="Dew I."/>
            <person name="Dietz S.M."/>
            <person name="Dodson K."/>
            <person name="Doup L.E."/>
            <person name="Downes M."/>
            <person name="Dugan-Rocha S."/>
            <person name="Dunkov B.C."/>
            <person name="Dunn P."/>
            <person name="Durbin K.J."/>
            <person name="Evangelista C.C."/>
            <person name="Ferraz C."/>
            <person name="Ferriera S."/>
            <person name="Fleischmann W."/>
            <person name="Fosler C."/>
            <person name="Gabrielian A.E."/>
            <person name="Garg N.S."/>
            <person name="Gelbart W.M."/>
            <person name="Glasser K."/>
            <person name="Glodek A."/>
            <person name="Gong F."/>
            <person name="Gorrell J.H."/>
            <person name="Gu Z."/>
            <person name="Guan P."/>
            <person name="Harris M."/>
            <person name="Harris N.L."/>
            <person name="Harvey D."/>
            <person name="Heiman T.J."/>
            <person name="Hernandez J.R."/>
            <person name="Houck J."/>
            <person name="Hostin D."/>
            <person name="Houston K.A."/>
            <person name="Howland T.J."/>
            <person name="Wei M.H."/>
            <person name="Ibegwam C."/>
            <person name="Jalali M."/>
            <person name="Kalush F."/>
            <person name="Karpen G.H."/>
            <person name="Ke Z."/>
            <person name="Kennison J.A."/>
            <person name="Ketchum K.A."/>
            <person name="Kimmel B.E."/>
            <person name="Kodira C.D."/>
            <person name="Kraft C."/>
            <person name="Kravitz S."/>
            <person name="Kulp D."/>
            <person name="Lai Z."/>
            <person name="Lasko P."/>
            <person name="Lei Y."/>
            <person name="Levitsky A.A."/>
            <person name="Li J."/>
            <person name="Li Z."/>
            <person name="Liang Y."/>
            <person name="Lin X."/>
            <person name="Liu X."/>
            <person name="Mattei B."/>
            <person name="McIntosh T.C."/>
            <person name="McLeod M.P."/>
            <person name="McPherson D."/>
            <person name="Merkulov G."/>
            <person name="Milshina N.V."/>
            <person name="Mobarry C."/>
            <person name="Morris J."/>
            <person name="Moshrefi A."/>
            <person name="Mount S.M."/>
            <person name="Moy M."/>
            <person name="Murphy B."/>
            <person name="Murphy L."/>
            <person name="Muzny D.M."/>
            <person name="Nelson D.L."/>
            <person name="Nelson D.R."/>
            <person name="Nelson K.A."/>
            <person name="Nixon K."/>
            <person name="Nusskern D.R."/>
            <person name="Pacleb J.M."/>
            <person name="Palazzolo M."/>
            <person name="Pittman G.S."/>
            <person name="Pan S."/>
            <person name="Pollard J."/>
            <person name="Puri V."/>
            <person name="Reese M.G."/>
            <person name="Reinert K."/>
            <person name="Remington K."/>
            <person name="Saunders R.D."/>
            <person name="Scheeler F."/>
            <person name="Shen H."/>
            <person name="Shue B.C."/>
            <person name="Siden-Kiamos I."/>
            <person name="Simpson M."/>
            <person name="Skupski M.P."/>
            <person name="Smith T."/>
            <person name="Spier E."/>
            <person name="Spradling A.C."/>
            <person name="Stapleton M."/>
            <person name="Strong R."/>
            <person name="Sun E."/>
            <person name="Svirskas R."/>
            <person name="Tector C."/>
            <person name="Turner R."/>
            <person name="Venter E."/>
            <person name="Wang A.H."/>
            <person name="Wang X."/>
            <person name="Wang Z.Y."/>
            <person name="Wassarman D.A."/>
            <person name="Weinstock G.M."/>
            <person name="Weissenbach J."/>
            <person name="Williams S.M."/>
            <person name="WoodageT"/>
            <person name="Worley K.C."/>
            <person name="Wu D."/>
            <person name="Yang S."/>
            <person name="Yao Q.A."/>
            <person name="Ye J."/>
            <person name="Yeh R.F."/>
            <person name="Zaveri J.S."/>
            <person name="Zhan M."/>
            <person name="Zhang G."/>
            <person name="Zhao Q."/>
            <person name="Zheng L."/>
            <person name="Zheng X.H."/>
            <person name="Zhong F.N."/>
            <person name="Zhong W."/>
            <person name="Zhou X."/>
            <person name="Zhu S."/>
            <person name="Zhu X."/>
            <person name="Smith H.O."/>
            <person name="Gibbs R.A."/>
            <person name="Myers E.W."/>
            <person name="Rubin G.M."/>
            <person name="Venter J.C."/>
        </authorList>
    </citation>
    <scope>NUCLEOTIDE SEQUENCE [LARGE SCALE GENOMIC DNA]</scope>
    <source>
        <strain evidence="18">Berkeley</strain>
    </source>
</reference>
<evidence type="ECO:0000256" key="4">
    <source>
        <dbReference type="ARBA" id="ARBA00010617"/>
    </source>
</evidence>
<evidence type="ECO:0000256" key="14">
    <source>
        <dbReference type="RuleBase" id="RU000461"/>
    </source>
</evidence>
<keyword evidence="9 14" id="KW-0560">Oxidoreductase</keyword>
<organism evidence="15 18">
    <name type="scientific">Drosophila melanogaster</name>
    <name type="common">Fruit fly</name>
    <dbReference type="NCBI Taxonomy" id="7227"/>
    <lineage>
        <taxon>Eukaryota</taxon>
        <taxon>Metazoa</taxon>
        <taxon>Ecdysozoa</taxon>
        <taxon>Arthropoda</taxon>
        <taxon>Hexapoda</taxon>
        <taxon>Insecta</taxon>
        <taxon>Pterygota</taxon>
        <taxon>Neoptera</taxon>
        <taxon>Endopterygota</taxon>
        <taxon>Diptera</taxon>
        <taxon>Brachycera</taxon>
        <taxon>Muscomorpha</taxon>
        <taxon>Ephydroidea</taxon>
        <taxon>Drosophilidae</taxon>
        <taxon>Drosophila</taxon>
        <taxon>Sophophora</taxon>
    </lineage>
</organism>
<keyword evidence="18" id="KW-1185">Reference proteome</keyword>
<comment type="cofactor">
    <cofactor evidence="1 13">
        <name>heme</name>
        <dbReference type="ChEBI" id="CHEBI:30413"/>
    </cofactor>
</comment>
<reference evidence="15 18" key="6">
    <citation type="journal article" date="2005" name="PLoS Comput. Biol.">
        <title>Combined evidence annotation of transposable elements in genome sequences.</title>
        <authorList>
            <person name="Quesneville H."/>
            <person name="Bergman C.M."/>
            <person name="Andrieu O."/>
            <person name="Autard D."/>
            <person name="Nouaud D."/>
            <person name="Ashburner M."/>
            <person name="Anxolabehere D."/>
        </authorList>
    </citation>
    <scope>NUCLEOTIDE SEQUENCE [LARGE SCALE GENOMIC DNA]</scope>
    <source>
        <strain evidence="18">Berkeley</strain>
    </source>
</reference>
<keyword evidence="7" id="KW-0256">Endoplasmic reticulum</keyword>
<dbReference type="BioGRID-ORCS" id="35608">
    <property type="hits" value="0 hits in 1 CRISPR screen"/>
</dbReference>
<evidence type="ECO:0000256" key="12">
    <source>
        <dbReference type="ARBA" id="ARBA00023136"/>
    </source>
</evidence>
<dbReference type="GeneID" id="35608"/>
<dbReference type="VEuPathDB" id="VectorBase:FBgn0033121"/>
<accession>A0A0B4LET2</accession>
<dbReference type="EC" id="1.14.-.-" evidence="15 16"/>
<dbReference type="AlphaFoldDB" id="A0A0B4LET2"/>
<dbReference type="InterPro" id="IPR017972">
    <property type="entry name" value="Cyt_P450_CS"/>
</dbReference>
<dbReference type="EMBL" id="AE013599">
    <property type="protein sequence ID" value="AHN55948.1"/>
    <property type="molecule type" value="Genomic_DNA"/>
</dbReference>
<dbReference type="PRINTS" id="PR00463">
    <property type="entry name" value="EP450I"/>
</dbReference>
<dbReference type="PANTHER" id="PTHR24292:SF100">
    <property type="entry name" value="CYTOCHROME P450 6A16, ISOFORM B-RELATED"/>
    <property type="match status" value="1"/>
</dbReference>
<comment type="subcellular location">
    <subcellularLocation>
        <location evidence="3">Endoplasmic reticulum membrane</location>
        <topology evidence="3">Peripheral membrane protein</topology>
    </subcellularLocation>
    <subcellularLocation>
        <location evidence="2">Microsome membrane</location>
        <topology evidence="2">Peripheral membrane protein</topology>
    </subcellularLocation>
</comment>
<dbReference type="FlyBase" id="FBgn0033121">
    <property type="gene designation" value="Cyp6u1"/>
</dbReference>
<dbReference type="Pfam" id="PF00067">
    <property type="entry name" value="p450"/>
    <property type="match status" value="1"/>
</dbReference>
<dbReference type="PANTHER" id="PTHR24292">
    <property type="entry name" value="CYTOCHROME P450"/>
    <property type="match status" value="1"/>
</dbReference>
<dbReference type="GO" id="GO:0016705">
    <property type="term" value="F:oxidoreductase activity, acting on paired donors, with incorporation or reduction of molecular oxygen"/>
    <property type="evidence" value="ECO:0007669"/>
    <property type="project" value="InterPro"/>
</dbReference>
<dbReference type="PRINTS" id="PR00385">
    <property type="entry name" value="P450"/>
</dbReference>
<dbReference type="InterPro" id="IPR036396">
    <property type="entry name" value="Cyt_P450_sf"/>
</dbReference>
<dbReference type="Proteomes" id="UP000000803">
    <property type="component" value="Chromosome 2R"/>
</dbReference>